<reference evidence="3" key="1">
    <citation type="submission" date="2017-09" db="EMBL/GenBank/DDBJ databases">
        <title>Depth-based differentiation of microbial function through sediment-hosted aquifers and enrichment of novel symbionts in the deep terrestrial subsurface.</title>
        <authorList>
            <person name="Probst A.J."/>
            <person name="Ladd B."/>
            <person name="Jarett J.K."/>
            <person name="Geller-Mcgrath D.E."/>
            <person name="Sieber C.M.K."/>
            <person name="Emerson J.B."/>
            <person name="Anantharaman K."/>
            <person name="Thomas B.C."/>
            <person name="Malmstrom R."/>
            <person name="Stieglmeier M."/>
            <person name="Klingl A."/>
            <person name="Woyke T."/>
            <person name="Ryan C.M."/>
            <person name="Banfield J.F."/>
        </authorList>
    </citation>
    <scope>NUCLEOTIDE SEQUENCE [LARGE SCALE GENOMIC DNA]</scope>
</reference>
<accession>A0A2H0W341</accession>
<sequence>MKKLVIALIVLLIILLTILIGGGIYVYISLKPFLKTSASENVNQNVNTGNQLSADKHPLLTSDQEATLEKIGIDPAKLPTTITPVMESCFVNKLGIDRVNEIKAGEEPNAVDLFKAKSCIE</sequence>
<protein>
    <submittedName>
        <fullName evidence="2">Uncharacterized protein</fullName>
    </submittedName>
</protein>
<dbReference type="EMBL" id="PEZY01000012">
    <property type="protein sequence ID" value="PIS05768.1"/>
    <property type="molecule type" value="Genomic_DNA"/>
</dbReference>
<evidence type="ECO:0000256" key="1">
    <source>
        <dbReference type="SAM" id="Phobius"/>
    </source>
</evidence>
<evidence type="ECO:0000313" key="2">
    <source>
        <dbReference type="EMBL" id="PIS05768.1"/>
    </source>
</evidence>
<dbReference type="Proteomes" id="UP000229056">
    <property type="component" value="Unassembled WGS sequence"/>
</dbReference>
<name>A0A2H0W341_9BACT</name>
<dbReference type="AlphaFoldDB" id="A0A2H0W341"/>
<keyword evidence="1" id="KW-0812">Transmembrane</keyword>
<proteinExistence type="predicted"/>
<keyword evidence="1" id="KW-0472">Membrane</keyword>
<gene>
    <name evidence="2" type="ORF">COT80_03295</name>
</gene>
<organism evidence="2 3">
    <name type="scientific">Candidatus Buchananbacteria bacterium CG10_big_fil_rev_8_21_14_0_10_33_19</name>
    <dbReference type="NCBI Taxonomy" id="1974525"/>
    <lineage>
        <taxon>Bacteria</taxon>
        <taxon>Candidatus Buchananiibacteriota</taxon>
    </lineage>
</organism>
<keyword evidence="1" id="KW-1133">Transmembrane helix</keyword>
<comment type="caution">
    <text evidence="2">The sequence shown here is derived from an EMBL/GenBank/DDBJ whole genome shotgun (WGS) entry which is preliminary data.</text>
</comment>
<evidence type="ECO:0000313" key="3">
    <source>
        <dbReference type="Proteomes" id="UP000229056"/>
    </source>
</evidence>
<feature type="transmembrane region" description="Helical" evidence="1">
    <location>
        <begin position="6"/>
        <end position="28"/>
    </location>
</feature>